<reference evidence="2 3" key="1">
    <citation type="submission" date="2017-02" db="EMBL/GenBank/DDBJ databases">
        <authorList>
            <person name="Peterson S.W."/>
        </authorList>
    </citation>
    <scope>NUCLEOTIDE SEQUENCE [LARGE SCALE GENOMIC DNA]</scope>
    <source>
        <strain evidence="2 3">DSM 18108</strain>
    </source>
</reference>
<evidence type="ECO:0000259" key="1">
    <source>
        <dbReference type="Pfam" id="PF16410"/>
    </source>
</evidence>
<protein>
    <recommendedName>
        <fullName evidence="1">DUF5018 domain-containing protein</fullName>
    </recommendedName>
</protein>
<dbReference type="Proteomes" id="UP000190166">
    <property type="component" value="Unassembled WGS sequence"/>
</dbReference>
<dbReference type="Gene3D" id="2.60.40.4120">
    <property type="match status" value="1"/>
</dbReference>
<dbReference type="PROSITE" id="PS51257">
    <property type="entry name" value="PROKAR_LIPOPROTEIN"/>
    <property type="match status" value="1"/>
</dbReference>
<evidence type="ECO:0000313" key="2">
    <source>
        <dbReference type="EMBL" id="SKC99876.1"/>
    </source>
</evidence>
<dbReference type="Pfam" id="PF16410">
    <property type="entry name" value="DUF5018"/>
    <property type="match status" value="1"/>
</dbReference>
<feature type="domain" description="DUF5018" evidence="1">
    <location>
        <begin position="7"/>
        <end position="355"/>
    </location>
</feature>
<dbReference type="AlphaFoldDB" id="A0A1T5NHK9"/>
<dbReference type="RefSeq" id="WP_159454234.1">
    <property type="nucleotide sequence ID" value="NZ_FUZZ01000001.1"/>
</dbReference>
<proteinExistence type="predicted"/>
<dbReference type="EMBL" id="FUZZ01000001">
    <property type="protein sequence ID" value="SKC99876.1"/>
    <property type="molecule type" value="Genomic_DNA"/>
</dbReference>
<keyword evidence="3" id="KW-1185">Reference proteome</keyword>
<accession>A0A1T5NHK9</accession>
<evidence type="ECO:0000313" key="3">
    <source>
        <dbReference type="Proteomes" id="UP000190166"/>
    </source>
</evidence>
<dbReference type="InterPro" id="IPR032186">
    <property type="entry name" value="DUF5018"/>
</dbReference>
<dbReference type="STRING" id="393003.SAMN05660461_1632"/>
<gene>
    <name evidence="2" type="ORF">SAMN05660461_1632</name>
</gene>
<name>A0A1T5NHK9_9BACT</name>
<sequence length="555" mass="60027">MKPNIFFIVIAAAAALFSCRKPDAVVRKQQSALSDIYLTTDGKGSERLFDARYSANNDTIYFDVPWYYPATSDNEVDLKKLIVRATIPTDATVTPAIGAVTDLSKPLNITVTAGNGAKSSYVIVAKKVGDYSITSAKISVTAEGAAQEIEGVIQEKEVIFYVLPGVDISGAVFNYEINKHSTASVAEGATISLAQEQPFTVTGVDGVSKTYTLRAREPQKLAYGAGINRKLWIKTGAELSFTANMETSITVSGDYLVVVRRTNPSKYSVYNRFTGAYVKEMYYPFTGLSFQIASDTTGNLLAASWAPKNSKFILYKYSSVADAAPVKLVDWTNSNPTGITGDGGVGRRVNVFGDLNKDAVIMATGGQSTIIYKWRIAGGVLQSNDPEIINYKSIAGGASSLWGYYAEAQPVSAAANSDYFLNYQFEVALVNGATNERSAALTLGDPVVFTMPTAYGTFNNANYLAIVKYLNSYDLNQVQMSLYDVTSPSKISLPPTDAAYPQFNIFNSDLFTGTANGNGTADICIGYSDHKQRMQVYMMLTNGGIMAHEFTTYAP</sequence>
<organism evidence="2 3">
    <name type="scientific">Chitinophaga ginsengisegetis</name>
    <dbReference type="NCBI Taxonomy" id="393003"/>
    <lineage>
        <taxon>Bacteria</taxon>
        <taxon>Pseudomonadati</taxon>
        <taxon>Bacteroidota</taxon>
        <taxon>Chitinophagia</taxon>
        <taxon>Chitinophagales</taxon>
        <taxon>Chitinophagaceae</taxon>
        <taxon>Chitinophaga</taxon>
    </lineage>
</organism>
<dbReference type="Gene3D" id="2.60.40.2340">
    <property type="match status" value="1"/>
</dbReference>